<feature type="compositionally biased region" description="Basic and acidic residues" evidence="1">
    <location>
        <begin position="26"/>
        <end position="46"/>
    </location>
</feature>
<dbReference type="Pfam" id="PF06013">
    <property type="entry name" value="WXG100"/>
    <property type="match status" value="1"/>
</dbReference>
<keyword evidence="3" id="KW-1185">Reference proteome</keyword>
<dbReference type="OrthoDB" id="3387628at2"/>
<proteinExistence type="predicted"/>
<dbReference type="SUPFAM" id="SSF140453">
    <property type="entry name" value="EsxAB dimer-like"/>
    <property type="match status" value="1"/>
</dbReference>
<protein>
    <recommendedName>
        <fullName evidence="4">WXG100 family type VII secretion target</fullName>
    </recommendedName>
</protein>
<dbReference type="Gene3D" id="1.10.287.1060">
    <property type="entry name" value="ESAT-6-like"/>
    <property type="match status" value="1"/>
</dbReference>
<evidence type="ECO:0000313" key="2">
    <source>
        <dbReference type="EMBL" id="OZM72130.1"/>
    </source>
</evidence>
<feature type="region of interest" description="Disordered" evidence="1">
    <location>
        <begin position="1"/>
        <end position="46"/>
    </location>
</feature>
<evidence type="ECO:0008006" key="4">
    <source>
        <dbReference type="Google" id="ProtNLM"/>
    </source>
</evidence>
<reference evidence="2 3" key="1">
    <citation type="submission" date="2017-07" db="EMBL/GenBank/DDBJ databases">
        <title>Amycolatopsis antarcticus sp. nov., isolated from the surface of an Antarcticus brown macroalga.</title>
        <authorList>
            <person name="Wang J."/>
            <person name="Leiva S."/>
            <person name="Huang J."/>
            <person name="Huang Y."/>
        </authorList>
    </citation>
    <scope>NUCLEOTIDE SEQUENCE [LARGE SCALE GENOMIC DNA]</scope>
    <source>
        <strain evidence="2 3">AU-G6</strain>
    </source>
</reference>
<name>A0A263D115_9PSEU</name>
<evidence type="ECO:0000313" key="3">
    <source>
        <dbReference type="Proteomes" id="UP000242444"/>
    </source>
</evidence>
<comment type="caution">
    <text evidence="2">The sequence shown here is derived from an EMBL/GenBank/DDBJ whole genome shotgun (WGS) entry which is preliminary data.</text>
</comment>
<dbReference type="Proteomes" id="UP000242444">
    <property type="component" value="Unassembled WGS sequence"/>
</dbReference>
<gene>
    <name evidence="2" type="ORF">CFN78_16455</name>
</gene>
<evidence type="ECO:0000256" key="1">
    <source>
        <dbReference type="SAM" id="MobiDB-lite"/>
    </source>
</evidence>
<dbReference type="InterPro" id="IPR036689">
    <property type="entry name" value="ESAT-6-like_sf"/>
</dbReference>
<organism evidence="2 3">
    <name type="scientific">Amycolatopsis antarctica</name>
    <dbReference type="NCBI Taxonomy" id="1854586"/>
    <lineage>
        <taxon>Bacteria</taxon>
        <taxon>Bacillati</taxon>
        <taxon>Actinomycetota</taxon>
        <taxon>Actinomycetes</taxon>
        <taxon>Pseudonocardiales</taxon>
        <taxon>Pseudonocardiaceae</taxon>
        <taxon>Amycolatopsis</taxon>
    </lineage>
</organism>
<dbReference type="InterPro" id="IPR010310">
    <property type="entry name" value="T7SS_ESAT-6-like"/>
</dbReference>
<sequence>MDIELRADPNGADPPTGIHAQQHRHLYADQQRERSGGTGRGPDDECLRRPCGPVVLTKDRSDPVPTYTINWAVVNSVLSQFDVINRQINTILSNLESETESSLREWTSDARQAYSQRKAQWDAAAARLPVTLRSAETSLRGMGDNMQNAERTGVDLF</sequence>
<dbReference type="EMBL" id="NKYE01000009">
    <property type="protein sequence ID" value="OZM72130.1"/>
    <property type="molecule type" value="Genomic_DNA"/>
</dbReference>
<dbReference type="AlphaFoldDB" id="A0A263D115"/>
<accession>A0A263D115</accession>
<dbReference type="InParanoid" id="A0A263D115"/>